<feature type="compositionally biased region" description="Low complexity" evidence="2">
    <location>
        <begin position="59"/>
        <end position="77"/>
    </location>
</feature>
<evidence type="ECO:0000256" key="1">
    <source>
        <dbReference type="PROSITE-ProRule" id="PRU00175"/>
    </source>
</evidence>
<keyword evidence="1" id="KW-0862">Zinc</keyword>
<dbReference type="GO" id="GO:0016567">
    <property type="term" value="P:protein ubiquitination"/>
    <property type="evidence" value="ECO:0007669"/>
    <property type="project" value="InterPro"/>
</dbReference>
<dbReference type="InterPro" id="IPR001841">
    <property type="entry name" value="Znf_RING"/>
</dbReference>
<proteinExistence type="predicted"/>
<dbReference type="Gene3D" id="3.30.40.10">
    <property type="entry name" value="Zinc/RING finger domain, C3HC4 (zinc finger)"/>
    <property type="match status" value="1"/>
</dbReference>
<name>A0A843UG48_COLES</name>
<dbReference type="Pfam" id="PF13639">
    <property type="entry name" value="zf-RING_2"/>
    <property type="match status" value="1"/>
</dbReference>
<comment type="caution">
    <text evidence="4">The sequence shown here is derived from an EMBL/GenBank/DDBJ whole genome shotgun (WGS) entry which is preliminary data.</text>
</comment>
<accession>A0A843UG48</accession>
<dbReference type="GO" id="GO:0004842">
    <property type="term" value="F:ubiquitin-protein transferase activity"/>
    <property type="evidence" value="ECO:0007669"/>
    <property type="project" value="InterPro"/>
</dbReference>
<organism evidence="4 5">
    <name type="scientific">Colocasia esculenta</name>
    <name type="common">Wild taro</name>
    <name type="synonym">Arum esculentum</name>
    <dbReference type="NCBI Taxonomy" id="4460"/>
    <lineage>
        <taxon>Eukaryota</taxon>
        <taxon>Viridiplantae</taxon>
        <taxon>Streptophyta</taxon>
        <taxon>Embryophyta</taxon>
        <taxon>Tracheophyta</taxon>
        <taxon>Spermatophyta</taxon>
        <taxon>Magnoliopsida</taxon>
        <taxon>Liliopsida</taxon>
        <taxon>Araceae</taxon>
        <taxon>Aroideae</taxon>
        <taxon>Colocasieae</taxon>
        <taxon>Colocasia</taxon>
    </lineage>
</organism>
<keyword evidence="1" id="KW-0863">Zinc-finger</keyword>
<feature type="region of interest" description="Disordered" evidence="2">
    <location>
        <begin position="1"/>
        <end position="20"/>
    </location>
</feature>
<evidence type="ECO:0000256" key="2">
    <source>
        <dbReference type="SAM" id="MobiDB-lite"/>
    </source>
</evidence>
<feature type="region of interest" description="Disordered" evidence="2">
    <location>
        <begin position="59"/>
        <end position="87"/>
    </location>
</feature>
<dbReference type="FunFam" id="3.30.40.10:FF:000226">
    <property type="entry name" value="E3 ubiquitin ligase BIG BROTHER"/>
    <property type="match status" value="1"/>
</dbReference>
<dbReference type="GO" id="GO:0046621">
    <property type="term" value="P:negative regulation of organ growth"/>
    <property type="evidence" value="ECO:0007669"/>
    <property type="project" value="InterPro"/>
</dbReference>
<feature type="domain" description="RING-type" evidence="3">
    <location>
        <begin position="131"/>
        <end position="172"/>
    </location>
</feature>
<sequence length="183" mass="20386">MMWRKQAYTRQGKGPAAMSVESQLALDEAVAKALQYVEEKLAATSSSETNVTEAVILQEASADSTQDSTTSTEPSDQATRQDDIDPDNMTYEELQSLGEAIGAESRGLTDDVISLLPSSMYKGSQDEFEECVICCMSYKDEEMLITLPCRHHYHSHCVAQWLRINKVCPICNDEVFGLESMRK</sequence>
<dbReference type="GO" id="GO:0031624">
    <property type="term" value="F:ubiquitin conjugating enzyme binding"/>
    <property type="evidence" value="ECO:0007669"/>
    <property type="project" value="TreeGrafter"/>
</dbReference>
<keyword evidence="1" id="KW-0479">Metal-binding</keyword>
<dbReference type="PANTHER" id="PTHR46400">
    <property type="entry name" value="RING/U-BOX SUPERFAMILY PROTEIN"/>
    <property type="match status" value="1"/>
</dbReference>
<gene>
    <name evidence="4" type="ORF">Taro_014901</name>
</gene>
<keyword evidence="5" id="KW-1185">Reference proteome</keyword>
<dbReference type="GO" id="GO:0008270">
    <property type="term" value="F:zinc ion binding"/>
    <property type="evidence" value="ECO:0007669"/>
    <property type="project" value="UniProtKB-KW"/>
</dbReference>
<dbReference type="AlphaFoldDB" id="A0A843UG48"/>
<dbReference type="InterPro" id="IPR013083">
    <property type="entry name" value="Znf_RING/FYVE/PHD"/>
</dbReference>
<dbReference type="SMART" id="SM00184">
    <property type="entry name" value="RING"/>
    <property type="match status" value="1"/>
</dbReference>
<dbReference type="EMBL" id="NMUH01000630">
    <property type="protein sequence ID" value="MQL82425.1"/>
    <property type="molecule type" value="Genomic_DNA"/>
</dbReference>
<evidence type="ECO:0000259" key="3">
    <source>
        <dbReference type="PROSITE" id="PS50089"/>
    </source>
</evidence>
<dbReference type="SUPFAM" id="SSF57850">
    <property type="entry name" value="RING/U-box"/>
    <property type="match status" value="1"/>
</dbReference>
<protein>
    <recommendedName>
        <fullName evidence="3">RING-type domain-containing protein</fullName>
    </recommendedName>
</protein>
<dbReference type="PROSITE" id="PS50089">
    <property type="entry name" value="ZF_RING_2"/>
    <property type="match status" value="1"/>
</dbReference>
<dbReference type="Proteomes" id="UP000652761">
    <property type="component" value="Unassembled WGS sequence"/>
</dbReference>
<reference evidence="4" key="1">
    <citation type="submission" date="2017-07" db="EMBL/GenBank/DDBJ databases">
        <title>Taro Niue Genome Assembly and Annotation.</title>
        <authorList>
            <person name="Atibalentja N."/>
            <person name="Keating K."/>
            <person name="Fields C.J."/>
        </authorList>
    </citation>
    <scope>NUCLEOTIDE SEQUENCE</scope>
    <source>
        <strain evidence="4">Niue_2</strain>
        <tissue evidence="4">Leaf</tissue>
    </source>
</reference>
<dbReference type="InterPro" id="IPR033276">
    <property type="entry name" value="BB"/>
</dbReference>
<dbReference type="PANTHER" id="PTHR46400:SF11">
    <property type="entry name" value="OS04G0571200 PROTEIN"/>
    <property type="match status" value="1"/>
</dbReference>
<evidence type="ECO:0000313" key="5">
    <source>
        <dbReference type="Proteomes" id="UP000652761"/>
    </source>
</evidence>
<evidence type="ECO:0000313" key="4">
    <source>
        <dbReference type="EMBL" id="MQL82425.1"/>
    </source>
</evidence>
<dbReference type="OrthoDB" id="8062037at2759"/>